<dbReference type="Gene3D" id="1.10.357.10">
    <property type="entry name" value="Tetracycline Repressor, domain 2"/>
    <property type="match status" value="1"/>
</dbReference>
<dbReference type="InterPro" id="IPR023772">
    <property type="entry name" value="DNA-bd_HTH_TetR-type_CS"/>
</dbReference>
<evidence type="ECO:0000259" key="3">
    <source>
        <dbReference type="PROSITE" id="PS50977"/>
    </source>
</evidence>
<dbReference type="InterPro" id="IPR050109">
    <property type="entry name" value="HTH-type_TetR-like_transc_reg"/>
</dbReference>
<dbReference type="PRINTS" id="PR00455">
    <property type="entry name" value="HTHTETR"/>
</dbReference>
<organism evidence="4 5">
    <name type="scientific">Paucidesulfovibrio gracilis DSM 16080</name>
    <dbReference type="NCBI Taxonomy" id="1121449"/>
    <lineage>
        <taxon>Bacteria</taxon>
        <taxon>Pseudomonadati</taxon>
        <taxon>Thermodesulfobacteriota</taxon>
        <taxon>Desulfovibrionia</taxon>
        <taxon>Desulfovibrionales</taxon>
        <taxon>Desulfovibrionaceae</taxon>
        <taxon>Paucidesulfovibrio</taxon>
    </lineage>
</organism>
<dbReference type="PROSITE" id="PS01081">
    <property type="entry name" value="HTH_TETR_1"/>
    <property type="match status" value="1"/>
</dbReference>
<gene>
    <name evidence="4" type="ORF">SAMN02745704_01641</name>
</gene>
<dbReference type="InterPro" id="IPR036271">
    <property type="entry name" value="Tet_transcr_reg_TetR-rel_C_sf"/>
</dbReference>
<protein>
    <submittedName>
        <fullName evidence="4">Transcriptional regulator, TetR family</fullName>
    </submittedName>
</protein>
<keyword evidence="1 2" id="KW-0238">DNA-binding</keyword>
<name>A0A1T4X1F8_9BACT</name>
<evidence type="ECO:0000313" key="5">
    <source>
        <dbReference type="Proteomes" id="UP000190027"/>
    </source>
</evidence>
<dbReference type="InterPro" id="IPR001647">
    <property type="entry name" value="HTH_TetR"/>
</dbReference>
<dbReference type="RefSeq" id="WP_159447174.1">
    <property type="nucleotide sequence ID" value="NZ_FUYC01000006.1"/>
</dbReference>
<accession>A0A1T4X1F8</accession>
<dbReference type="OrthoDB" id="5394806at2"/>
<sequence>MKTKDRILDIARSMISEIGYHGTTTAALAKRAGISEGTIYRHFENKEAILLQILQELDDKYSEFLQTLRSARDGDHGTIERILHGHVRFASDNLADLKIVLSSYALLSPSKQSMTSVIERMHEFFTECMTRSMNMGVIREVDVDPTAKTLVALLLGVMQLKVYWPDMDSDFDPEAVQFVRRSLVPNL</sequence>
<feature type="domain" description="HTH tetR-type" evidence="3">
    <location>
        <begin position="1"/>
        <end position="61"/>
    </location>
</feature>
<evidence type="ECO:0000256" key="2">
    <source>
        <dbReference type="PROSITE-ProRule" id="PRU00335"/>
    </source>
</evidence>
<dbReference type="SUPFAM" id="SSF46689">
    <property type="entry name" value="Homeodomain-like"/>
    <property type="match status" value="1"/>
</dbReference>
<dbReference type="EMBL" id="FUYC01000006">
    <property type="protein sequence ID" value="SKA83422.1"/>
    <property type="molecule type" value="Genomic_DNA"/>
</dbReference>
<dbReference type="AlphaFoldDB" id="A0A1T4X1F8"/>
<evidence type="ECO:0000256" key="1">
    <source>
        <dbReference type="ARBA" id="ARBA00023125"/>
    </source>
</evidence>
<keyword evidence="5" id="KW-1185">Reference proteome</keyword>
<evidence type="ECO:0000313" key="4">
    <source>
        <dbReference type="EMBL" id="SKA83422.1"/>
    </source>
</evidence>
<dbReference type="PROSITE" id="PS50977">
    <property type="entry name" value="HTH_TETR_2"/>
    <property type="match status" value="1"/>
</dbReference>
<dbReference type="Pfam" id="PF00440">
    <property type="entry name" value="TetR_N"/>
    <property type="match status" value="1"/>
</dbReference>
<dbReference type="STRING" id="1121449.SAMN02745704_01641"/>
<dbReference type="Proteomes" id="UP000190027">
    <property type="component" value="Unassembled WGS sequence"/>
</dbReference>
<dbReference type="GO" id="GO:0003677">
    <property type="term" value="F:DNA binding"/>
    <property type="evidence" value="ECO:0007669"/>
    <property type="project" value="UniProtKB-UniRule"/>
</dbReference>
<reference evidence="4 5" key="1">
    <citation type="submission" date="2017-02" db="EMBL/GenBank/DDBJ databases">
        <authorList>
            <person name="Peterson S.W."/>
        </authorList>
    </citation>
    <scope>NUCLEOTIDE SEQUENCE [LARGE SCALE GENOMIC DNA]</scope>
    <source>
        <strain evidence="4 5">DSM 16080</strain>
    </source>
</reference>
<proteinExistence type="predicted"/>
<dbReference type="SUPFAM" id="SSF48498">
    <property type="entry name" value="Tetracyclin repressor-like, C-terminal domain"/>
    <property type="match status" value="1"/>
</dbReference>
<feature type="DNA-binding region" description="H-T-H motif" evidence="2">
    <location>
        <begin position="24"/>
        <end position="43"/>
    </location>
</feature>
<dbReference type="InterPro" id="IPR009057">
    <property type="entry name" value="Homeodomain-like_sf"/>
</dbReference>
<dbReference type="PANTHER" id="PTHR30055">
    <property type="entry name" value="HTH-TYPE TRANSCRIPTIONAL REGULATOR RUTR"/>
    <property type="match status" value="1"/>
</dbReference>